<sequence length="362" mass="40898">MKCLCCLLLLPAGLMAQENKPVTPVISSDYQRLIHADGIVPSRYSTHRPLQVKKMAFANAPLLKLAVRRDELVMRQQYPTTLYINGAYSATMELKTVNRQPALQAQFVQGHSGAWQRPATNELFSYGPMLQSLEFDGSTYPWDINGKLVPAGTGNGHNAIAYRNDIFRTGSRFTQRFDLQSRLMQQRNNIVELNLYLAHSNENTVIRDNNNYHKELSATAIARIKWLRIAGAFQYAADAFSNTNRNGFLNQVYRQSILTPVSFNNAQGYTLGAGQRSYSLLADNPGFLLHNPHHYANAASRRVNLVLERNSYKKVKYTVSQLFDRHTGNSDAVFVTACTGPLSYPVPKYFVDYSLLPTFIFR</sequence>
<dbReference type="OrthoDB" id="9768177at2"/>
<proteinExistence type="predicted"/>
<comment type="caution">
    <text evidence="2">The sequence shown here is derived from an EMBL/GenBank/DDBJ whole genome shotgun (WGS) entry which is preliminary data.</text>
</comment>
<protein>
    <recommendedName>
        <fullName evidence="4">TonB-dependent receptor-like protein</fullName>
    </recommendedName>
</protein>
<gene>
    <name evidence="2" type="ORF">FHW36_102111</name>
</gene>
<dbReference type="Proteomes" id="UP000320811">
    <property type="component" value="Unassembled WGS sequence"/>
</dbReference>
<reference evidence="2 3" key="1">
    <citation type="submission" date="2019-06" db="EMBL/GenBank/DDBJ databases">
        <title>Sorghum-associated microbial communities from plants grown in Nebraska, USA.</title>
        <authorList>
            <person name="Schachtman D."/>
        </authorList>
    </citation>
    <scope>NUCLEOTIDE SEQUENCE [LARGE SCALE GENOMIC DNA]</scope>
    <source>
        <strain evidence="2 3">1209</strain>
    </source>
</reference>
<evidence type="ECO:0000256" key="1">
    <source>
        <dbReference type="SAM" id="SignalP"/>
    </source>
</evidence>
<dbReference type="EMBL" id="VIWO01000002">
    <property type="protein sequence ID" value="TWF42356.1"/>
    <property type="molecule type" value="Genomic_DNA"/>
</dbReference>
<accession>A0A561PW46</accession>
<evidence type="ECO:0000313" key="2">
    <source>
        <dbReference type="EMBL" id="TWF42356.1"/>
    </source>
</evidence>
<keyword evidence="3" id="KW-1185">Reference proteome</keyword>
<feature type="signal peptide" evidence="1">
    <location>
        <begin position="1"/>
        <end position="16"/>
    </location>
</feature>
<feature type="chain" id="PRO_5021930450" description="TonB-dependent receptor-like protein" evidence="1">
    <location>
        <begin position="17"/>
        <end position="362"/>
    </location>
</feature>
<dbReference type="AlphaFoldDB" id="A0A561PW46"/>
<organism evidence="2 3">
    <name type="scientific">Chitinophaga polysaccharea</name>
    <dbReference type="NCBI Taxonomy" id="1293035"/>
    <lineage>
        <taxon>Bacteria</taxon>
        <taxon>Pseudomonadati</taxon>
        <taxon>Bacteroidota</taxon>
        <taxon>Chitinophagia</taxon>
        <taxon>Chitinophagales</taxon>
        <taxon>Chitinophagaceae</taxon>
        <taxon>Chitinophaga</taxon>
    </lineage>
</organism>
<evidence type="ECO:0008006" key="4">
    <source>
        <dbReference type="Google" id="ProtNLM"/>
    </source>
</evidence>
<keyword evidence="1" id="KW-0732">Signal</keyword>
<name>A0A561PW46_9BACT</name>
<evidence type="ECO:0000313" key="3">
    <source>
        <dbReference type="Proteomes" id="UP000320811"/>
    </source>
</evidence>
<dbReference type="RefSeq" id="WP_145665717.1">
    <property type="nucleotide sequence ID" value="NZ_VIWO01000002.1"/>
</dbReference>